<keyword evidence="1" id="KW-0472">Membrane</keyword>
<proteinExistence type="predicted"/>
<dbReference type="Proteomes" id="UP000448762">
    <property type="component" value="Unassembled WGS sequence"/>
</dbReference>
<feature type="transmembrane region" description="Helical" evidence="1">
    <location>
        <begin position="54"/>
        <end position="79"/>
    </location>
</feature>
<dbReference type="EMBL" id="QOVC01000004">
    <property type="protein sequence ID" value="KAA0691033.1"/>
    <property type="molecule type" value="Genomic_DNA"/>
</dbReference>
<protein>
    <submittedName>
        <fullName evidence="2">Uncharacterized protein</fullName>
    </submittedName>
</protein>
<feature type="transmembrane region" description="Helical" evidence="1">
    <location>
        <begin position="21"/>
        <end position="42"/>
    </location>
</feature>
<organism evidence="2 3">
    <name type="scientific">Enterococcus faecium</name>
    <name type="common">Streptococcus faecium</name>
    <dbReference type="NCBI Taxonomy" id="1352"/>
    <lineage>
        <taxon>Bacteria</taxon>
        <taxon>Bacillati</taxon>
        <taxon>Bacillota</taxon>
        <taxon>Bacilli</taxon>
        <taxon>Lactobacillales</taxon>
        <taxon>Enterococcaceae</taxon>
        <taxon>Enterococcus</taxon>
    </lineage>
</organism>
<evidence type="ECO:0000313" key="2">
    <source>
        <dbReference type="EMBL" id="KAA0691033.1"/>
    </source>
</evidence>
<keyword evidence="1" id="KW-0812">Transmembrane</keyword>
<evidence type="ECO:0000313" key="3">
    <source>
        <dbReference type="Proteomes" id="UP000448762"/>
    </source>
</evidence>
<sequence>MRRKRFQQLYKKKNKLQKTKFLLELITSLLFIFSQKITIVFMKNEASPSPFYEILFITKIICFILAVFYLNHGITTFLFSKNK</sequence>
<comment type="caution">
    <text evidence="2">The sequence shown here is derived from an EMBL/GenBank/DDBJ whole genome shotgun (WGS) entry which is preliminary data.</text>
</comment>
<reference evidence="2 3" key="1">
    <citation type="submission" date="2018-07" db="EMBL/GenBank/DDBJ databases">
        <title>High quality draft genome sequencing of Enterococcus faecium exhibiting probiotic potential isolated from mucus of freshwater fish.</title>
        <authorList>
            <person name="El-Jeni R."/>
            <person name="Ghedira K."/>
            <person name="Abdelhak S."/>
            <person name="El-Bour M."/>
            <person name="Bouhaouala-Zahar B."/>
        </authorList>
    </citation>
    <scope>NUCLEOTIDE SEQUENCE [LARGE SCALE GENOMIC DNA]</scope>
    <source>
        <strain evidence="2 3">R.A73</strain>
    </source>
</reference>
<gene>
    <name evidence="2" type="ORF">DTX73_05840</name>
</gene>
<name>A0A7V7GNC6_ENTFC</name>
<accession>A0A7V7GNC6</accession>
<dbReference type="AlphaFoldDB" id="A0A7V7GNC6"/>
<evidence type="ECO:0000256" key="1">
    <source>
        <dbReference type="SAM" id="Phobius"/>
    </source>
</evidence>
<keyword evidence="1" id="KW-1133">Transmembrane helix</keyword>